<organism evidence="2 3">
    <name type="scientific">Pomacea canaliculata</name>
    <name type="common">Golden apple snail</name>
    <dbReference type="NCBI Taxonomy" id="400727"/>
    <lineage>
        <taxon>Eukaryota</taxon>
        <taxon>Metazoa</taxon>
        <taxon>Spiralia</taxon>
        <taxon>Lophotrochozoa</taxon>
        <taxon>Mollusca</taxon>
        <taxon>Gastropoda</taxon>
        <taxon>Caenogastropoda</taxon>
        <taxon>Architaenioglossa</taxon>
        <taxon>Ampullarioidea</taxon>
        <taxon>Ampullariidae</taxon>
        <taxon>Pomacea</taxon>
    </lineage>
</organism>
<keyword evidence="3" id="KW-1185">Reference proteome</keyword>
<evidence type="ECO:0000256" key="1">
    <source>
        <dbReference type="SAM" id="MobiDB-lite"/>
    </source>
</evidence>
<protein>
    <submittedName>
        <fullName evidence="2">Uncharacterized protein</fullName>
    </submittedName>
</protein>
<dbReference type="Proteomes" id="UP000245119">
    <property type="component" value="Linkage Group LG8"/>
</dbReference>
<name>A0A2T7NY18_POMCA</name>
<dbReference type="AlphaFoldDB" id="A0A2T7NY18"/>
<proteinExistence type="predicted"/>
<feature type="compositionally biased region" description="Polar residues" evidence="1">
    <location>
        <begin position="62"/>
        <end position="73"/>
    </location>
</feature>
<feature type="region of interest" description="Disordered" evidence="1">
    <location>
        <begin position="54"/>
        <end position="73"/>
    </location>
</feature>
<reference evidence="2 3" key="1">
    <citation type="submission" date="2018-04" db="EMBL/GenBank/DDBJ databases">
        <title>The genome of golden apple snail Pomacea canaliculata provides insight into stress tolerance and invasive adaptation.</title>
        <authorList>
            <person name="Liu C."/>
            <person name="Liu B."/>
            <person name="Ren Y."/>
            <person name="Zhang Y."/>
            <person name="Wang H."/>
            <person name="Li S."/>
            <person name="Jiang F."/>
            <person name="Yin L."/>
            <person name="Zhang G."/>
            <person name="Qian W."/>
            <person name="Fan W."/>
        </authorList>
    </citation>
    <scope>NUCLEOTIDE SEQUENCE [LARGE SCALE GENOMIC DNA]</scope>
    <source>
        <strain evidence="2">SZHN2017</strain>
        <tissue evidence="2">Muscle</tissue>
    </source>
</reference>
<comment type="caution">
    <text evidence="2">The sequence shown here is derived from an EMBL/GenBank/DDBJ whole genome shotgun (WGS) entry which is preliminary data.</text>
</comment>
<evidence type="ECO:0000313" key="3">
    <source>
        <dbReference type="Proteomes" id="UP000245119"/>
    </source>
</evidence>
<gene>
    <name evidence="2" type="ORF">C0Q70_13727</name>
</gene>
<accession>A0A2T7NY18</accession>
<sequence length="138" mass="15796">MIYGTSAIFNFLGVSLLQRNERTDRSWLNRIFQLWVSPETAWKIKTGDCHPDINPREETDMQSKGQRIASTRSLASPTKRALSPLKRQVRNVSRARIWAREVLSAKLWGIFLGREVIKRVPVLVGGVGRGVDQRARRL</sequence>
<dbReference type="EMBL" id="PZQS01000008">
    <property type="protein sequence ID" value="PVD26059.1"/>
    <property type="molecule type" value="Genomic_DNA"/>
</dbReference>
<evidence type="ECO:0000313" key="2">
    <source>
        <dbReference type="EMBL" id="PVD26059.1"/>
    </source>
</evidence>